<sequence length="51" mass="6055">MDLTQYQNIYSYLNTQQYLPNISPRDCKQLLSQSQHFTISNNQLPKQHEIA</sequence>
<feature type="non-terminal residue" evidence="1">
    <location>
        <position position="51"/>
    </location>
</feature>
<reference evidence="1" key="1">
    <citation type="submission" date="2021-06" db="EMBL/GenBank/DDBJ databases">
        <authorList>
            <person name="Kallberg Y."/>
            <person name="Tangrot J."/>
            <person name="Rosling A."/>
        </authorList>
    </citation>
    <scope>NUCLEOTIDE SEQUENCE</scope>
    <source>
        <strain evidence="1">MA453B</strain>
    </source>
</reference>
<proteinExistence type="predicted"/>
<accession>A0A9N9IGN2</accession>
<gene>
    <name evidence="1" type="ORF">DERYTH_LOCUS15494</name>
</gene>
<name>A0A9N9IGN2_9GLOM</name>
<comment type="caution">
    <text evidence="1">The sequence shown here is derived from an EMBL/GenBank/DDBJ whole genome shotgun (WGS) entry which is preliminary data.</text>
</comment>
<dbReference type="EMBL" id="CAJVPY010012621">
    <property type="protein sequence ID" value="CAG8735357.1"/>
    <property type="molecule type" value="Genomic_DNA"/>
</dbReference>
<dbReference type="Proteomes" id="UP000789405">
    <property type="component" value="Unassembled WGS sequence"/>
</dbReference>
<organism evidence="1 2">
    <name type="scientific">Dentiscutata erythropus</name>
    <dbReference type="NCBI Taxonomy" id="1348616"/>
    <lineage>
        <taxon>Eukaryota</taxon>
        <taxon>Fungi</taxon>
        <taxon>Fungi incertae sedis</taxon>
        <taxon>Mucoromycota</taxon>
        <taxon>Glomeromycotina</taxon>
        <taxon>Glomeromycetes</taxon>
        <taxon>Diversisporales</taxon>
        <taxon>Gigasporaceae</taxon>
        <taxon>Dentiscutata</taxon>
    </lineage>
</organism>
<keyword evidence="2" id="KW-1185">Reference proteome</keyword>
<protein>
    <submittedName>
        <fullName evidence="1">3644_t:CDS:1</fullName>
    </submittedName>
</protein>
<evidence type="ECO:0000313" key="2">
    <source>
        <dbReference type="Proteomes" id="UP000789405"/>
    </source>
</evidence>
<dbReference type="AlphaFoldDB" id="A0A9N9IGN2"/>
<evidence type="ECO:0000313" key="1">
    <source>
        <dbReference type="EMBL" id="CAG8735357.1"/>
    </source>
</evidence>